<reference evidence="2" key="1">
    <citation type="submission" date="2022-11" db="UniProtKB">
        <authorList>
            <consortium name="WormBaseParasite"/>
        </authorList>
    </citation>
    <scope>IDENTIFICATION</scope>
</reference>
<accession>A0AC34FG95</accession>
<dbReference type="WBParaSite" id="ES5_v2.g16070.t1">
    <property type="protein sequence ID" value="ES5_v2.g16070.t1"/>
    <property type="gene ID" value="ES5_v2.g16070"/>
</dbReference>
<organism evidence="1 2">
    <name type="scientific">Panagrolaimus sp. ES5</name>
    <dbReference type="NCBI Taxonomy" id="591445"/>
    <lineage>
        <taxon>Eukaryota</taxon>
        <taxon>Metazoa</taxon>
        <taxon>Ecdysozoa</taxon>
        <taxon>Nematoda</taxon>
        <taxon>Chromadorea</taxon>
        <taxon>Rhabditida</taxon>
        <taxon>Tylenchina</taxon>
        <taxon>Panagrolaimomorpha</taxon>
        <taxon>Panagrolaimoidea</taxon>
        <taxon>Panagrolaimidae</taxon>
        <taxon>Panagrolaimus</taxon>
    </lineage>
</organism>
<dbReference type="Proteomes" id="UP000887579">
    <property type="component" value="Unplaced"/>
</dbReference>
<protein>
    <submittedName>
        <fullName evidence="2">Uncharacterized protein</fullName>
    </submittedName>
</protein>
<name>A0AC34FG95_9BILA</name>
<evidence type="ECO:0000313" key="1">
    <source>
        <dbReference type="Proteomes" id="UP000887579"/>
    </source>
</evidence>
<evidence type="ECO:0000313" key="2">
    <source>
        <dbReference type="WBParaSite" id="ES5_v2.g16070.t1"/>
    </source>
</evidence>
<proteinExistence type="predicted"/>
<sequence>MIYTQAMTIGKIQKERDSSDSKKNEAEEKFAALEKSEAKFRTRVGELEKQISDEKAEYQKSLAEIRSNVVKEIEKLEKEVEVKNQRIKNLEQQLLSIKNIKSDPGGDEKEKLLQDKIVEMQSVCNKSDKTVKELQAELESKTNSESLLQKNIDELKTQSENEIKEANENYNKRIKEMEIQHESRKNIQTSLRNKIIEIQQNNNLLQRKVDEYKALAEEQKKTINGFEKQLQSSKKEAFNLQEKLSKMEATETDSIDTAIHFNALEVQKLNYEEVIKGVKTNLEGREKENAALKLIVENLTKNLSDEQNNVVRIQNEMNEMKNKLAAVITVATKAENNLRSEIKNATQTKHESPAITAEKENKIKELKKRFISLDEIRKGTRMSYECLLRDIVVKVARVSYASKTFYLYSTLEPSEKPIKFALKKLFFKLHITDELEINTTTNLSAVMSLIHDCTLTKLVLGENHIGYTDFMKLISSHTIKNFIGGHVHGESGKELEINKILEELTNIETFEISRCYVSRDMCQKLVELPTFPNLQQVTLRLSTAFFKLEDFEEFILKYPSVQFFFKFENMCKTDKIVAKEKQFRESLPSNSEVSIQYSSKK</sequence>